<evidence type="ECO:0000259" key="2">
    <source>
        <dbReference type="PROSITE" id="PS50883"/>
    </source>
</evidence>
<dbReference type="Gene3D" id="3.20.20.450">
    <property type="entry name" value="EAL domain"/>
    <property type="match status" value="1"/>
</dbReference>
<evidence type="ECO:0000313" key="4">
    <source>
        <dbReference type="EMBL" id="AHG88303.1"/>
    </source>
</evidence>
<feature type="domain" description="GGDEF" evidence="3">
    <location>
        <begin position="193"/>
        <end position="326"/>
    </location>
</feature>
<evidence type="ECO:0000259" key="3">
    <source>
        <dbReference type="PROSITE" id="PS50887"/>
    </source>
</evidence>
<dbReference type="SMART" id="SM00052">
    <property type="entry name" value="EAL"/>
    <property type="match status" value="1"/>
</dbReference>
<dbReference type="InterPro" id="IPR000160">
    <property type="entry name" value="GGDEF_dom"/>
</dbReference>
<dbReference type="InterPro" id="IPR043128">
    <property type="entry name" value="Rev_trsase/Diguanyl_cyclase"/>
</dbReference>
<dbReference type="NCBIfam" id="TIGR00254">
    <property type="entry name" value="GGDEF"/>
    <property type="match status" value="1"/>
</dbReference>
<dbReference type="PANTHER" id="PTHR44757">
    <property type="entry name" value="DIGUANYLATE CYCLASE DGCP"/>
    <property type="match status" value="1"/>
</dbReference>
<dbReference type="RefSeq" id="WP_104022218.1">
    <property type="nucleotide sequence ID" value="NZ_CP007128.1"/>
</dbReference>
<dbReference type="PATRIC" id="fig|861299.3.peg.780"/>
<feature type="transmembrane region" description="Helical" evidence="1">
    <location>
        <begin position="54"/>
        <end position="74"/>
    </location>
</feature>
<dbReference type="PROSITE" id="PS50887">
    <property type="entry name" value="GGDEF"/>
    <property type="match status" value="1"/>
</dbReference>
<dbReference type="PANTHER" id="PTHR44757:SF2">
    <property type="entry name" value="BIOFILM ARCHITECTURE MAINTENANCE PROTEIN MBAA"/>
    <property type="match status" value="1"/>
</dbReference>
<name>W0RFY3_9BACT</name>
<dbReference type="FunCoup" id="W0RFY3">
    <property type="interactions" value="287"/>
</dbReference>
<dbReference type="eggNOG" id="COG5001">
    <property type="taxonomic scope" value="Bacteria"/>
</dbReference>
<dbReference type="FunFam" id="3.20.20.450:FF:000001">
    <property type="entry name" value="Cyclic di-GMP phosphodiesterase yahA"/>
    <property type="match status" value="1"/>
</dbReference>
<keyword evidence="5" id="KW-1185">Reference proteome</keyword>
<gene>
    <name evidence="4" type="ORF">J421_0766</name>
</gene>
<dbReference type="Proteomes" id="UP000019151">
    <property type="component" value="Chromosome"/>
</dbReference>
<dbReference type="Gene3D" id="3.30.70.270">
    <property type="match status" value="1"/>
</dbReference>
<dbReference type="InterPro" id="IPR029787">
    <property type="entry name" value="Nucleotide_cyclase"/>
</dbReference>
<dbReference type="PROSITE" id="PS50883">
    <property type="entry name" value="EAL"/>
    <property type="match status" value="1"/>
</dbReference>
<accession>W0RFY3</accession>
<dbReference type="InterPro" id="IPR052155">
    <property type="entry name" value="Biofilm_reg_signaling"/>
</dbReference>
<dbReference type="KEGG" id="gba:J421_0766"/>
<protein>
    <submittedName>
        <fullName evidence="4">Diguanylate cyclase</fullName>
    </submittedName>
</protein>
<dbReference type="InterPro" id="IPR035919">
    <property type="entry name" value="EAL_sf"/>
</dbReference>
<proteinExistence type="predicted"/>
<dbReference type="STRING" id="861299.J421_0766"/>
<keyword evidence="1" id="KW-0472">Membrane</keyword>
<feature type="domain" description="EAL" evidence="2">
    <location>
        <begin position="335"/>
        <end position="589"/>
    </location>
</feature>
<keyword evidence="1" id="KW-0812">Transmembrane</keyword>
<dbReference type="OrthoDB" id="9787983at2"/>
<organism evidence="4 5">
    <name type="scientific">Gemmatirosa kalamazoonensis</name>
    <dbReference type="NCBI Taxonomy" id="861299"/>
    <lineage>
        <taxon>Bacteria</taxon>
        <taxon>Pseudomonadati</taxon>
        <taxon>Gemmatimonadota</taxon>
        <taxon>Gemmatimonadia</taxon>
        <taxon>Gemmatimonadales</taxon>
        <taxon>Gemmatimonadaceae</taxon>
        <taxon>Gemmatirosa</taxon>
    </lineage>
</organism>
<dbReference type="SMART" id="SM00267">
    <property type="entry name" value="GGDEF"/>
    <property type="match status" value="1"/>
</dbReference>
<sequence>MLKIPAASDDIHERWTPPPDGAPLVPVFLMSPSSLHVYAALARWARPLGFRGKLMLAAALGAVLPVAALVALFATRSGGADASPAMALLVVALGATLGGLVAGRLVTGLAEPVLLTAAALRAYLVQFVRPQLPTEHTGDEAGTLMADVQHAVERLDDIVVHVATYDRLTGLPNRALFRDQVRHALAQSRRDGRPVAVLVLDVDGFQNVNLALGHAGGDALLTAAAQRLSAVLRETDVLARMDGDEFAILCTGPATVEGIDMLARRIVEALGRPFEIMEREVAVGASIGITIFPTDNGSVEQLIGNATSALKTVQRAGGSGHRFFSLELNTRLHLRLALEADLRHALDRGQLLLHYQPKVDVVSGRVLGFEALLRWQHPERGLISPAEFIPVAEETGLIVPIGAWVLHEACRQARAWQHAGMPPVSVSVNLSARQFKQQDLVAVVRAALDATGLDPARLELEVTESILMDDTKRTVQMLQALREEGITISLDDFGTGYSSLGYLKHFPIDCIKLDKSFVRDAVTDAQSGAITSAVIALGHSLGLTVVAEGVETVEQLEYLAERSCDVVQGFLFGRPMEGTRIAEVVGDLGCLAA</sequence>
<evidence type="ECO:0000256" key="1">
    <source>
        <dbReference type="SAM" id="Phobius"/>
    </source>
</evidence>
<dbReference type="Pfam" id="PF00990">
    <property type="entry name" value="GGDEF"/>
    <property type="match status" value="1"/>
</dbReference>
<dbReference type="HOGENOM" id="CLU_000445_70_50_0"/>
<dbReference type="CDD" id="cd01949">
    <property type="entry name" value="GGDEF"/>
    <property type="match status" value="1"/>
</dbReference>
<dbReference type="AlphaFoldDB" id="W0RFY3"/>
<evidence type="ECO:0000313" key="5">
    <source>
        <dbReference type="Proteomes" id="UP000019151"/>
    </source>
</evidence>
<dbReference type="InterPro" id="IPR001633">
    <property type="entry name" value="EAL_dom"/>
</dbReference>
<dbReference type="SUPFAM" id="SSF141868">
    <property type="entry name" value="EAL domain-like"/>
    <property type="match status" value="1"/>
</dbReference>
<dbReference type="EMBL" id="CP007128">
    <property type="protein sequence ID" value="AHG88303.1"/>
    <property type="molecule type" value="Genomic_DNA"/>
</dbReference>
<keyword evidence="1" id="KW-1133">Transmembrane helix</keyword>
<dbReference type="Pfam" id="PF00563">
    <property type="entry name" value="EAL"/>
    <property type="match status" value="1"/>
</dbReference>
<dbReference type="SUPFAM" id="SSF55073">
    <property type="entry name" value="Nucleotide cyclase"/>
    <property type="match status" value="1"/>
</dbReference>
<dbReference type="InParanoid" id="W0RFY3"/>
<reference evidence="4 5" key="1">
    <citation type="journal article" date="2014" name="Genome Announc.">
        <title>Genome Sequence and Methylome of Soil Bacterium Gemmatirosa kalamazoonensis KBS708T, a Member of the Rarely Cultivated Gemmatimonadetes Phylum.</title>
        <authorList>
            <person name="Debruyn J.M."/>
            <person name="Radosevich M."/>
            <person name="Wommack K.E."/>
            <person name="Polson S.W."/>
            <person name="Hauser L.J."/>
            <person name="Fawaz M.N."/>
            <person name="Korlach J."/>
            <person name="Tsai Y.C."/>
        </authorList>
    </citation>
    <scope>NUCLEOTIDE SEQUENCE [LARGE SCALE GENOMIC DNA]</scope>
    <source>
        <strain evidence="4 5">KBS708</strain>
    </source>
</reference>
<feature type="transmembrane region" description="Helical" evidence="1">
    <location>
        <begin position="86"/>
        <end position="106"/>
    </location>
</feature>
<dbReference type="CDD" id="cd01948">
    <property type="entry name" value="EAL"/>
    <property type="match status" value="1"/>
</dbReference>